<keyword evidence="7" id="KW-0482">Metalloprotease</keyword>
<dbReference type="STRING" id="1070870.SAMN05444351_1733"/>
<dbReference type="GO" id="GO:0008237">
    <property type="term" value="F:metallopeptidase activity"/>
    <property type="evidence" value="ECO:0007669"/>
    <property type="project" value="UniProtKB-KW"/>
</dbReference>
<evidence type="ECO:0000256" key="9">
    <source>
        <dbReference type="SAM" id="MobiDB-lite"/>
    </source>
</evidence>
<keyword evidence="4 10" id="KW-0732">Signal</keyword>
<dbReference type="AlphaFoldDB" id="A0A1M5HTI1"/>
<dbReference type="SUPFAM" id="SSF55486">
    <property type="entry name" value="Metalloproteases ('zincins'), catalytic domain"/>
    <property type="match status" value="1"/>
</dbReference>
<evidence type="ECO:0000256" key="6">
    <source>
        <dbReference type="ARBA" id="ARBA00022833"/>
    </source>
</evidence>
<accession>A0A1M5HTI1</accession>
<evidence type="ECO:0000256" key="2">
    <source>
        <dbReference type="ARBA" id="ARBA00022670"/>
    </source>
</evidence>
<keyword evidence="6" id="KW-0862">Zinc</keyword>
<dbReference type="PANTHER" id="PTHR47466">
    <property type="match status" value="1"/>
</dbReference>
<evidence type="ECO:0000313" key="13">
    <source>
        <dbReference type="Proteomes" id="UP000184471"/>
    </source>
</evidence>
<evidence type="ECO:0000313" key="12">
    <source>
        <dbReference type="EMBL" id="SHG19261.1"/>
    </source>
</evidence>
<evidence type="ECO:0000259" key="11">
    <source>
        <dbReference type="Pfam" id="PF05572"/>
    </source>
</evidence>
<name>A0A1M5HTI1_9ACTN</name>
<dbReference type="InterPro" id="IPR006311">
    <property type="entry name" value="TAT_signal"/>
</dbReference>
<comment type="similarity">
    <text evidence="1">Belongs to the peptidase M43B family.</text>
</comment>
<gene>
    <name evidence="12" type="ORF">SAMN05444351_1733</name>
</gene>
<dbReference type="PANTHER" id="PTHR47466:SF1">
    <property type="entry name" value="METALLOPROTEASE MEP1 (AFU_ORTHOLOGUE AFUA_1G07730)-RELATED"/>
    <property type="match status" value="1"/>
</dbReference>
<sequence length="330" mass="34134">MTRLRRTALTLGAAVALALTTAPAAGTVAALPADVAPCTDPHAGDVHADDVSHGPEEARVRPGATRGEPNAVSADQAAALGKPKTRPVLPAGSVTIETVFHVITPAPLSPEQKALRDRQIAAQVAVLNDAYAGTGAAAASPDSPFRFVYDPADTDYVANPAWAALEPGSREERAAKTALREGGPATLNVYVAPIGGGLLGYATFPQSAKGGQLWRDGVVILDESMPGGTAAPYAEGDTGTHEVGHWLGLFHTFQGGCTGPGDYVPDTPAEAGPAFECEADAGRDSCPRDPGLDPITNFMDYTEDFCMNTFSAGQVARMSNAWEAYRAPVV</sequence>
<dbReference type="Pfam" id="PF05572">
    <property type="entry name" value="Peptidase_M43"/>
    <property type="match status" value="1"/>
</dbReference>
<evidence type="ECO:0000256" key="3">
    <source>
        <dbReference type="ARBA" id="ARBA00022723"/>
    </source>
</evidence>
<proteinExistence type="inferred from homology"/>
<dbReference type="CDD" id="cd04275">
    <property type="entry name" value="ZnMc_pappalysin_like"/>
    <property type="match status" value="1"/>
</dbReference>
<protein>
    <submittedName>
        <fullName evidence="12">Pregnancy-associated plasma protein-A</fullName>
    </submittedName>
</protein>
<dbReference type="EMBL" id="FQVX01000002">
    <property type="protein sequence ID" value="SHG19261.1"/>
    <property type="molecule type" value="Genomic_DNA"/>
</dbReference>
<evidence type="ECO:0000256" key="7">
    <source>
        <dbReference type="ARBA" id="ARBA00023049"/>
    </source>
</evidence>
<dbReference type="Proteomes" id="UP000184471">
    <property type="component" value="Unassembled WGS sequence"/>
</dbReference>
<keyword evidence="3" id="KW-0479">Metal-binding</keyword>
<keyword evidence="5" id="KW-0378">Hydrolase</keyword>
<evidence type="ECO:0000256" key="4">
    <source>
        <dbReference type="ARBA" id="ARBA00022729"/>
    </source>
</evidence>
<evidence type="ECO:0000256" key="10">
    <source>
        <dbReference type="SAM" id="SignalP"/>
    </source>
</evidence>
<feature type="signal peptide" evidence="10">
    <location>
        <begin position="1"/>
        <end position="24"/>
    </location>
</feature>
<feature type="compositionally biased region" description="Basic and acidic residues" evidence="9">
    <location>
        <begin position="42"/>
        <end position="60"/>
    </location>
</feature>
<feature type="chain" id="PRO_5012386670" evidence="10">
    <location>
        <begin position="25"/>
        <end position="330"/>
    </location>
</feature>
<dbReference type="PROSITE" id="PS51318">
    <property type="entry name" value="TAT"/>
    <property type="match status" value="1"/>
</dbReference>
<dbReference type="GO" id="GO:0006508">
    <property type="term" value="P:proteolysis"/>
    <property type="evidence" value="ECO:0007669"/>
    <property type="project" value="UniProtKB-KW"/>
</dbReference>
<dbReference type="Gene3D" id="3.40.390.10">
    <property type="entry name" value="Collagenase (Catalytic Domain)"/>
    <property type="match status" value="1"/>
</dbReference>
<keyword evidence="2" id="KW-0645">Protease</keyword>
<evidence type="ECO:0000256" key="5">
    <source>
        <dbReference type="ARBA" id="ARBA00022801"/>
    </source>
</evidence>
<organism evidence="12 13">
    <name type="scientific">Geodermatophilus nigrescens</name>
    <dbReference type="NCBI Taxonomy" id="1070870"/>
    <lineage>
        <taxon>Bacteria</taxon>
        <taxon>Bacillati</taxon>
        <taxon>Actinomycetota</taxon>
        <taxon>Actinomycetes</taxon>
        <taxon>Geodermatophilales</taxon>
        <taxon>Geodermatophilaceae</taxon>
        <taxon>Geodermatophilus</taxon>
    </lineage>
</organism>
<evidence type="ECO:0000256" key="1">
    <source>
        <dbReference type="ARBA" id="ARBA00008721"/>
    </source>
</evidence>
<feature type="domain" description="Peptidase M43 pregnancy-associated plasma-A" evidence="11">
    <location>
        <begin position="238"/>
        <end position="321"/>
    </location>
</feature>
<dbReference type="InterPro" id="IPR024079">
    <property type="entry name" value="MetalloPept_cat_dom_sf"/>
</dbReference>
<dbReference type="OrthoDB" id="6278496at2"/>
<reference evidence="12 13" key="1">
    <citation type="submission" date="2016-11" db="EMBL/GenBank/DDBJ databases">
        <authorList>
            <person name="Jaros S."/>
            <person name="Januszkiewicz K."/>
            <person name="Wedrychowicz H."/>
        </authorList>
    </citation>
    <scope>NUCLEOTIDE SEQUENCE [LARGE SCALE GENOMIC DNA]</scope>
    <source>
        <strain evidence="12 13">DSM 45408</strain>
    </source>
</reference>
<keyword evidence="13" id="KW-1185">Reference proteome</keyword>
<dbReference type="InterPro" id="IPR008754">
    <property type="entry name" value="Peptidase_M43"/>
</dbReference>
<keyword evidence="8" id="KW-1015">Disulfide bond</keyword>
<evidence type="ECO:0000256" key="8">
    <source>
        <dbReference type="ARBA" id="ARBA00023157"/>
    </source>
</evidence>
<dbReference type="RefSeq" id="WP_073419791.1">
    <property type="nucleotide sequence ID" value="NZ_FQVX01000002.1"/>
</dbReference>
<feature type="region of interest" description="Disordered" evidence="9">
    <location>
        <begin position="41"/>
        <end position="73"/>
    </location>
</feature>
<dbReference type="GO" id="GO:0046872">
    <property type="term" value="F:metal ion binding"/>
    <property type="evidence" value="ECO:0007669"/>
    <property type="project" value="UniProtKB-KW"/>
</dbReference>